<dbReference type="GO" id="GO:0005634">
    <property type="term" value="C:nucleus"/>
    <property type="evidence" value="ECO:0007669"/>
    <property type="project" value="UniProtKB-SubCell"/>
</dbReference>
<evidence type="ECO:0000259" key="8">
    <source>
        <dbReference type="PROSITE" id="PS51032"/>
    </source>
</evidence>
<name>A0A9K3J9V2_HELAN</name>
<evidence type="ECO:0000256" key="1">
    <source>
        <dbReference type="ARBA" id="ARBA00004123"/>
    </source>
</evidence>
<keyword evidence="5" id="KW-0804">Transcription</keyword>
<dbReference type="InterPro" id="IPR016177">
    <property type="entry name" value="DNA-bd_dom_sf"/>
</dbReference>
<gene>
    <name evidence="9" type="ORF">HanXRQr2_Chr04g0181221</name>
</gene>
<evidence type="ECO:0000256" key="7">
    <source>
        <dbReference type="SAM" id="MobiDB-lite"/>
    </source>
</evidence>
<comment type="subcellular location">
    <subcellularLocation>
        <location evidence="1">Nucleus</location>
    </subcellularLocation>
</comment>
<feature type="compositionally biased region" description="Basic residues" evidence="7">
    <location>
        <begin position="29"/>
        <end position="39"/>
    </location>
</feature>
<dbReference type="SMART" id="SM00380">
    <property type="entry name" value="AP2"/>
    <property type="match status" value="1"/>
</dbReference>
<evidence type="ECO:0000256" key="5">
    <source>
        <dbReference type="ARBA" id="ARBA00023163"/>
    </source>
</evidence>
<evidence type="ECO:0000256" key="3">
    <source>
        <dbReference type="ARBA" id="ARBA00023015"/>
    </source>
</evidence>
<dbReference type="Gramene" id="mRNA:HanXRQr2_Chr04g0181221">
    <property type="protein sequence ID" value="CDS:HanXRQr2_Chr04g0181221.1"/>
    <property type="gene ID" value="HanXRQr2_Chr04g0181221"/>
</dbReference>
<accession>A0A9K3J9V2</accession>
<dbReference type="PANTHER" id="PTHR31677:SF252">
    <property type="entry name" value="ETHYLENE-RESPONSIVE TRANSCRIPTION FACTOR 3"/>
    <property type="match status" value="1"/>
</dbReference>
<dbReference type="Proteomes" id="UP000215914">
    <property type="component" value="Unassembled WGS sequence"/>
</dbReference>
<dbReference type="SUPFAM" id="SSF54171">
    <property type="entry name" value="DNA-binding domain"/>
    <property type="match status" value="1"/>
</dbReference>
<organism evidence="9 10">
    <name type="scientific">Helianthus annuus</name>
    <name type="common">Common sunflower</name>
    <dbReference type="NCBI Taxonomy" id="4232"/>
    <lineage>
        <taxon>Eukaryota</taxon>
        <taxon>Viridiplantae</taxon>
        <taxon>Streptophyta</taxon>
        <taxon>Embryophyta</taxon>
        <taxon>Tracheophyta</taxon>
        <taxon>Spermatophyta</taxon>
        <taxon>Magnoliopsida</taxon>
        <taxon>eudicotyledons</taxon>
        <taxon>Gunneridae</taxon>
        <taxon>Pentapetalae</taxon>
        <taxon>asterids</taxon>
        <taxon>campanulids</taxon>
        <taxon>Asterales</taxon>
        <taxon>Asteraceae</taxon>
        <taxon>Asteroideae</taxon>
        <taxon>Heliantheae alliance</taxon>
        <taxon>Heliantheae</taxon>
        <taxon>Helianthus</taxon>
    </lineage>
</organism>
<dbReference type="AlphaFoldDB" id="A0A9K3J9V2"/>
<dbReference type="GO" id="GO:0009873">
    <property type="term" value="P:ethylene-activated signaling pathway"/>
    <property type="evidence" value="ECO:0007669"/>
    <property type="project" value="UniProtKB-KW"/>
</dbReference>
<evidence type="ECO:0000313" key="9">
    <source>
        <dbReference type="EMBL" id="KAF5811425.1"/>
    </source>
</evidence>
<proteinExistence type="predicted"/>
<reference evidence="9" key="1">
    <citation type="journal article" date="2017" name="Nature">
        <title>The sunflower genome provides insights into oil metabolism, flowering and Asterid evolution.</title>
        <authorList>
            <person name="Badouin H."/>
            <person name="Gouzy J."/>
            <person name="Grassa C.J."/>
            <person name="Murat F."/>
            <person name="Staton S.E."/>
            <person name="Cottret L."/>
            <person name="Lelandais-Briere C."/>
            <person name="Owens G.L."/>
            <person name="Carrere S."/>
            <person name="Mayjonade B."/>
            <person name="Legrand L."/>
            <person name="Gill N."/>
            <person name="Kane N.C."/>
            <person name="Bowers J.E."/>
            <person name="Hubner S."/>
            <person name="Bellec A."/>
            <person name="Berard A."/>
            <person name="Berges H."/>
            <person name="Blanchet N."/>
            <person name="Boniface M.C."/>
            <person name="Brunel D."/>
            <person name="Catrice O."/>
            <person name="Chaidir N."/>
            <person name="Claudel C."/>
            <person name="Donnadieu C."/>
            <person name="Faraut T."/>
            <person name="Fievet G."/>
            <person name="Helmstetter N."/>
            <person name="King M."/>
            <person name="Knapp S.J."/>
            <person name="Lai Z."/>
            <person name="Le Paslier M.C."/>
            <person name="Lippi Y."/>
            <person name="Lorenzon L."/>
            <person name="Mandel J.R."/>
            <person name="Marage G."/>
            <person name="Marchand G."/>
            <person name="Marquand E."/>
            <person name="Bret-Mestries E."/>
            <person name="Morien E."/>
            <person name="Nambeesan S."/>
            <person name="Nguyen T."/>
            <person name="Pegot-Espagnet P."/>
            <person name="Pouilly N."/>
            <person name="Raftis F."/>
            <person name="Sallet E."/>
            <person name="Schiex T."/>
            <person name="Thomas J."/>
            <person name="Vandecasteele C."/>
            <person name="Vares D."/>
            <person name="Vear F."/>
            <person name="Vautrin S."/>
            <person name="Crespi M."/>
            <person name="Mangin B."/>
            <person name="Burke J.M."/>
            <person name="Salse J."/>
            <person name="Munos S."/>
            <person name="Vincourt P."/>
            <person name="Rieseberg L.H."/>
            <person name="Langlade N.B."/>
        </authorList>
    </citation>
    <scope>NUCLEOTIDE SEQUENCE</scope>
    <source>
        <tissue evidence="9">Leaves</tissue>
    </source>
</reference>
<dbReference type="GO" id="GO:0003700">
    <property type="term" value="F:DNA-binding transcription factor activity"/>
    <property type="evidence" value="ECO:0007669"/>
    <property type="project" value="InterPro"/>
</dbReference>
<keyword evidence="2" id="KW-0936">Ethylene signaling pathway</keyword>
<comment type="caution">
    <text evidence="9">The sequence shown here is derived from an EMBL/GenBank/DDBJ whole genome shotgun (WGS) entry which is preliminary data.</text>
</comment>
<evidence type="ECO:0000256" key="4">
    <source>
        <dbReference type="ARBA" id="ARBA00023125"/>
    </source>
</evidence>
<protein>
    <submittedName>
        <fullName evidence="9">Transcription factor AP2-EREBP family</fullName>
    </submittedName>
</protein>
<keyword evidence="3" id="KW-0805">Transcription regulation</keyword>
<evidence type="ECO:0000256" key="2">
    <source>
        <dbReference type="ARBA" id="ARBA00022745"/>
    </source>
</evidence>
<feature type="domain" description="AP2/ERF" evidence="8">
    <location>
        <begin position="75"/>
        <end position="146"/>
    </location>
</feature>
<dbReference type="PANTHER" id="PTHR31677">
    <property type="entry name" value="AP2 DOMAIN CLASS TRANSCRIPTION FACTOR"/>
    <property type="match status" value="1"/>
</dbReference>
<keyword evidence="6" id="KW-0539">Nucleus</keyword>
<dbReference type="Gene3D" id="3.30.730.10">
    <property type="entry name" value="AP2/ERF domain"/>
    <property type="match status" value="1"/>
</dbReference>
<dbReference type="InterPro" id="IPR001471">
    <property type="entry name" value="AP2/ERF_dom"/>
</dbReference>
<dbReference type="InterPro" id="IPR036955">
    <property type="entry name" value="AP2/ERF_dom_sf"/>
</dbReference>
<evidence type="ECO:0000313" key="10">
    <source>
        <dbReference type="Proteomes" id="UP000215914"/>
    </source>
</evidence>
<dbReference type="GO" id="GO:0003677">
    <property type="term" value="F:DNA binding"/>
    <property type="evidence" value="ECO:0007669"/>
    <property type="project" value="UniProtKB-KW"/>
</dbReference>
<dbReference type="PROSITE" id="PS51032">
    <property type="entry name" value="AP2_ERF"/>
    <property type="match status" value="1"/>
</dbReference>
<keyword evidence="4" id="KW-0238">DNA-binding</keyword>
<feature type="region of interest" description="Disordered" evidence="7">
    <location>
        <begin position="17"/>
        <end position="69"/>
    </location>
</feature>
<sequence>MSSEYDICKLFPAMSLEDTQSPSSSSGKLLHKEKKKKKKKEEALRKLSGGVKKKKEKKKKSNKKKKEVDEMEEWWHLGRQTSCGERKRGWRLLGVNKLGSTYIATITHPDGRQVRLGTYMTPKLAAIAYDQESLKIYGLQKPLNFPHRVIIAGASAYQYNNRTRTQ</sequence>
<evidence type="ECO:0000256" key="6">
    <source>
        <dbReference type="ARBA" id="ARBA00023242"/>
    </source>
</evidence>
<feature type="compositionally biased region" description="Basic residues" evidence="7">
    <location>
        <begin position="51"/>
        <end position="65"/>
    </location>
</feature>
<keyword evidence="10" id="KW-1185">Reference proteome</keyword>
<dbReference type="EMBL" id="MNCJ02000319">
    <property type="protein sequence ID" value="KAF5811425.1"/>
    <property type="molecule type" value="Genomic_DNA"/>
</dbReference>
<reference evidence="9" key="2">
    <citation type="submission" date="2020-06" db="EMBL/GenBank/DDBJ databases">
        <title>Helianthus annuus Genome sequencing and assembly Release 2.</title>
        <authorList>
            <person name="Gouzy J."/>
            <person name="Langlade N."/>
            <person name="Munos S."/>
        </authorList>
    </citation>
    <scope>NUCLEOTIDE SEQUENCE</scope>
    <source>
        <tissue evidence="9">Leaves</tissue>
    </source>
</reference>